<evidence type="ECO:0000259" key="2">
    <source>
        <dbReference type="Pfam" id="PF25809"/>
    </source>
</evidence>
<organism evidence="3">
    <name type="scientific">Pseudogymnoascus destructans</name>
    <dbReference type="NCBI Taxonomy" id="655981"/>
    <lineage>
        <taxon>Eukaryota</taxon>
        <taxon>Fungi</taxon>
        <taxon>Dikarya</taxon>
        <taxon>Ascomycota</taxon>
        <taxon>Pezizomycotina</taxon>
        <taxon>Leotiomycetes</taxon>
        <taxon>Thelebolales</taxon>
        <taxon>Thelebolaceae</taxon>
        <taxon>Pseudogymnoascus</taxon>
    </lineage>
</organism>
<feature type="region of interest" description="Disordered" evidence="1">
    <location>
        <begin position="172"/>
        <end position="195"/>
    </location>
</feature>
<feature type="domain" description="STEEP1" evidence="2">
    <location>
        <begin position="77"/>
        <end position="173"/>
    </location>
</feature>
<dbReference type="VEuPathDB" id="FungiDB:GMDG_03799"/>
<dbReference type="Proteomes" id="UP000077154">
    <property type="component" value="Unassembled WGS sequence"/>
</dbReference>
<dbReference type="GeneID" id="36284947"/>
<name>A0A177AK62_9PEZI</name>
<dbReference type="Pfam" id="PF25809">
    <property type="entry name" value="STEEP1"/>
    <property type="match status" value="1"/>
</dbReference>
<protein>
    <recommendedName>
        <fullName evidence="2">STEEP1 domain-containing protein</fullName>
    </recommendedName>
</protein>
<dbReference type="AlphaFoldDB" id="A0A177AK62"/>
<dbReference type="RefSeq" id="XP_024326955.1">
    <property type="nucleotide sequence ID" value="XM_024465532.1"/>
</dbReference>
<feature type="region of interest" description="Disordered" evidence="1">
    <location>
        <begin position="1"/>
        <end position="20"/>
    </location>
</feature>
<gene>
    <name evidence="3" type="ORF">VC83_01860</name>
</gene>
<sequence length="238" mass="26100">MKSVPAKMTRARTNRRNGDDGATLEDWGSLPFVHIVANFIFTYNSQPPLFHTTASFYGSLLHTNLTPSDIITTMAAPQIHTYHCACTSLLLATTTPLPSLPRRATSLDHSTILPLHSDAHPPSSLTPHTTLLSMTPDRRTTTIRREDGFEKRILWRCGRCRVVVGYELDPSHFEAPTTAGGGEVQGESSVPREDGGVPRVLYILPGWVQSTEHMASGKKISEQGAVLESAQLGVTVWE</sequence>
<proteinExistence type="predicted"/>
<evidence type="ECO:0000313" key="3">
    <source>
        <dbReference type="EMBL" id="OAF61681.1"/>
    </source>
</evidence>
<dbReference type="OrthoDB" id="418131at2759"/>
<evidence type="ECO:0000256" key="1">
    <source>
        <dbReference type="SAM" id="MobiDB-lite"/>
    </source>
</evidence>
<dbReference type="InterPro" id="IPR057965">
    <property type="entry name" value="STEEP1_dom"/>
</dbReference>
<dbReference type="eggNOG" id="ENOG502SEMD">
    <property type="taxonomic scope" value="Eukaryota"/>
</dbReference>
<reference evidence="3" key="1">
    <citation type="submission" date="2016-03" db="EMBL/GenBank/DDBJ databases">
        <title>Updated assembly of Pseudogymnoascus destructans, the fungus causing white-nose syndrome of bats.</title>
        <authorList>
            <person name="Palmer J.M."/>
            <person name="Drees K.P."/>
            <person name="Foster J.T."/>
            <person name="Lindner D.L."/>
        </authorList>
    </citation>
    <scope>NUCLEOTIDE SEQUENCE [LARGE SCALE GENOMIC DNA]</scope>
    <source>
        <strain evidence="3">20631-21</strain>
    </source>
</reference>
<accession>A0A177AK62</accession>
<dbReference type="EMBL" id="KV441389">
    <property type="protein sequence ID" value="OAF61681.1"/>
    <property type="molecule type" value="Genomic_DNA"/>
</dbReference>